<gene>
    <name evidence="1" type="ORF">ABT39_MTgene5426</name>
</gene>
<geneLocation type="mitochondrion" evidence="1"/>
<protein>
    <submittedName>
        <fullName evidence="1">Uncharacterized protein</fullName>
    </submittedName>
</protein>
<keyword evidence="1" id="KW-0496">Mitochondrion</keyword>
<evidence type="ECO:0000313" key="1">
    <source>
        <dbReference type="EMBL" id="KUM47241.1"/>
    </source>
</evidence>
<dbReference type="AlphaFoldDB" id="A0A117NGS3"/>
<accession>A0A117NGS3</accession>
<name>A0A117NGS3_PICGL</name>
<comment type="caution">
    <text evidence="1">The sequence shown here is derived from an EMBL/GenBank/DDBJ whole genome shotgun (WGS) entry which is preliminary data.</text>
</comment>
<sequence>MMMMGASKRQELGLEEEDSHVLPMTITHTGAIVQVTNSYGFVLSSFLLTIYR</sequence>
<organism evidence="1">
    <name type="scientific">Picea glauca</name>
    <name type="common">White spruce</name>
    <name type="synonym">Pinus glauca</name>
    <dbReference type="NCBI Taxonomy" id="3330"/>
    <lineage>
        <taxon>Eukaryota</taxon>
        <taxon>Viridiplantae</taxon>
        <taxon>Streptophyta</taxon>
        <taxon>Embryophyta</taxon>
        <taxon>Tracheophyta</taxon>
        <taxon>Spermatophyta</taxon>
        <taxon>Pinopsida</taxon>
        <taxon>Pinidae</taxon>
        <taxon>Conifers I</taxon>
        <taxon>Pinales</taxon>
        <taxon>Pinaceae</taxon>
        <taxon>Picea</taxon>
    </lineage>
</organism>
<proteinExistence type="predicted"/>
<dbReference type="EMBL" id="LKAM01000007">
    <property type="protein sequence ID" value="KUM47241.1"/>
    <property type="molecule type" value="Genomic_DNA"/>
</dbReference>
<reference evidence="1" key="1">
    <citation type="journal article" date="2015" name="Genome Biol. Evol.">
        <title>Organellar Genomes of White Spruce (Picea glauca): Assembly and Annotation.</title>
        <authorList>
            <person name="Jackman S.D."/>
            <person name="Warren R.L."/>
            <person name="Gibb E.A."/>
            <person name="Vandervalk B.P."/>
            <person name="Mohamadi H."/>
            <person name="Chu J."/>
            <person name="Raymond A."/>
            <person name="Pleasance S."/>
            <person name="Coope R."/>
            <person name="Wildung M.R."/>
            <person name="Ritland C.E."/>
            <person name="Bousquet J."/>
            <person name="Jones S.J."/>
            <person name="Bohlmann J."/>
            <person name="Birol I."/>
        </authorList>
    </citation>
    <scope>NUCLEOTIDE SEQUENCE [LARGE SCALE GENOMIC DNA]</scope>
    <source>
        <tissue evidence="1">Flushing bud</tissue>
    </source>
</reference>